<dbReference type="EMBL" id="JACFYJ010000092">
    <property type="protein sequence ID" value="MEI6001992.1"/>
    <property type="molecule type" value="Genomic_DNA"/>
</dbReference>
<dbReference type="InterPro" id="IPR018060">
    <property type="entry name" value="HTH_AraC"/>
</dbReference>
<keyword evidence="1" id="KW-0805">Transcription regulation</keyword>
<evidence type="ECO:0000313" key="7">
    <source>
        <dbReference type="Proteomes" id="UP001386437"/>
    </source>
</evidence>
<evidence type="ECO:0000259" key="5">
    <source>
        <dbReference type="Pfam" id="PF12852"/>
    </source>
</evidence>
<dbReference type="InterPro" id="IPR009057">
    <property type="entry name" value="Homeodomain-like_sf"/>
</dbReference>
<evidence type="ECO:0000256" key="2">
    <source>
        <dbReference type="ARBA" id="ARBA00023125"/>
    </source>
</evidence>
<dbReference type="RefSeq" id="WP_336601651.1">
    <property type="nucleotide sequence ID" value="NZ_JACFYJ010000092.1"/>
</dbReference>
<keyword evidence="3" id="KW-0804">Transcription</keyword>
<feature type="domain" description="AraC-type transcription regulator ligand-binding" evidence="5">
    <location>
        <begin position="6"/>
        <end position="160"/>
    </location>
</feature>
<evidence type="ECO:0000259" key="4">
    <source>
        <dbReference type="Pfam" id="PF00165"/>
    </source>
</evidence>
<comment type="caution">
    <text evidence="6">The sequence shown here is derived from an EMBL/GenBank/DDBJ whole genome shotgun (WGS) entry which is preliminary data.</text>
</comment>
<evidence type="ECO:0000313" key="6">
    <source>
        <dbReference type="EMBL" id="MEI6001992.1"/>
    </source>
</evidence>
<organism evidence="6 7">
    <name type="scientific">Paraburkholderia bengalensis</name>
    <dbReference type="NCBI Taxonomy" id="2747562"/>
    <lineage>
        <taxon>Bacteria</taxon>
        <taxon>Pseudomonadati</taxon>
        <taxon>Pseudomonadota</taxon>
        <taxon>Betaproteobacteria</taxon>
        <taxon>Burkholderiales</taxon>
        <taxon>Burkholderiaceae</taxon>
        <taxon>Paraburkholderia</taxon>
    </lineage>
</organism>
<dbReference type="Gene3D" id="1.10.10.60">
    <property type="entry name" value="Homeodomain-like"/>
    <property type="match status" value="1"/>
</dbReference>
<sequence>MTGLFDRLDGLLHLYLIRAHLLHSRTWRGTYNVRRESGKGQFFLVWGGSSTVMRQGSGGLPVDEHSLIISTRSSVDNIVSNVVGDMHLAGGSLDFEGDLPNPIIDALPEIVCSPLSGIVGAASTLQLLSEVAPDSVARREALAVYLFNVFLTQLLRNLIDTKQIDSGLLSRLATPKLRKAIVSMREKPGLDWSLDMLAQTAGMSRTAFISSFRETVGYTPESDYRLADKREIRVYWEPNKRWHTRSCEKTGSTLVIWIFPVRSALMLPSWKACSVNDAYEIALRKRRLPEVWLSTEVLA</sequence>
<dbReference type="PROSITE" id="PS00041">
    <property type="entry name" value="HTH_ARAC_FAMILY_1"/>
    <property type="match status" value="1"/>
</dbReference>
<dbReference type="Pfam" id="PF00165">
    <property type="entry name" value="HTH_AraC"/>
    <property type="match status" value="1"/>
</dbReference>
<dbReference type="Pfam" id="PF12852">
    <property type="entry name" value="Cupin_6"/>
    <property type="match status" value="1"/>
</dbReference>
<dbReference type="SUPFAM" id="SSF46689">
    <property type="entry name" value="Homeodomain-like"/>
    <property type="match status" value="1"/>
</dbReference>
<dbReference type="Proteomes" id="UP001386437">
    <property type="component" value="Unassembled WGS sequence"/>
</dbReference>
<evidence type="ECO:0000256" key="3">
    <source>
        <dbReference type="ARBA" id="ARBA00023163"/>
    </source>
</evidence>
<proteinExistence type="predicted"/>
<keyword evidence="7" id="KW-1185">Reference proteome</keyword>
<evidence type="ECO:0000256" key="1">
    <source>
        <dbReference type="ARBA" id="ARBA00023015"/>
    </source>
</evidence>
<name>A0ABU8J2S0_9BURK</name>
<protein>
    <submittedName>
        <fullName evidence="6">AraC family transcriptional regulator</fullName>
    </submittedName>
</protein>
<reference evidence="6 7" key="1">
    <citation type="journal article" date="2022" name="Arch. Microbiol.">
        <title>Paraburkholderia bengalensis sp. nov. isolated from roots of Oryza sativa, IR64.</title>
        <authorList>
            <person name="Nag P."/>
            <person name="Mondal N."/>
            <person name="Sarkar J."/>
            <person name="Das S."/>
        </authorList>
    </citation>
    <scope>NUCLEOTIDE SEQUENCE [LARGE SCALE GENOMIC DNA]</scope>
    <source>
        <strain evidence="6 7">IR64_4_BI</strain>
    </source>
</reference>
<dbReference type="InterPro" id="IPR018062">
    <property type="entry name" value="HTH_AraC-typ_CS"/>
</dbReference>
<dbReference type="InterPro" id="IPR032783">
    <property type="entry name" value="AraC_lig"/>
</dbReference>
<accession>A0ABU8J2S0</accession>
<gene>
    <name evidence="6" type="ORF">H3V53_34145</name>
</gene>
<feature type="domain" description="HTH araC/xylS-type" evidence="4">
    <location>
        <begin position="191"/>
        <end position="220"/>
    </location>
</feature>
<keyword evidence="2" id="KW-0238">DNA-binding</keyword>